<feature type="compositionally biased region" description="Acidic residues" evidence="1">
    <location>
        <begin position="163"/>
        <end position="185"/>
    </location>
</feature>
<organism evidence="3 4">
    <name type="scientific">Lasiosphaeria hispida</name>
    <dbReference type="NCBI Taxonomy" id="260671"/>
    <lineage>
        <taxon>Eukaryota</taxon>
        <taxon>Fungi</taxon>
        <taxon>Dikarya</taxon>
        <taxon>Ascomycota</taxon>
        <taxon>Pezizomycotina</taxon>
        <taxon>Sordariomycetes</taxon>
        <taxon>Sordariomycetidae</taxon>
        <taxon>Sordariales</taxon>
        <taxon>Lasiosphaeriaceae</taxon>
        <taxon>Lasiosphaeria</taxon>
    </lineage>
</organism>
<dbReference type="EMBL" id="JAUIQD010000007">
    <property type="protein sequence ID" value="KAK3343379.1"/>
    <property type="molecule type" value="Genomic_DNA"/>
</dbReference>
<evidence type="ECO:0000313" key="3">
    <source>
        <dbReference type="EMBL" id="KAK3343379.1"/>
    </source>
</evidence>
<gene>
    <name evidence="3" type="ORF">B0T25DRAFT_572394</name>
</gene>
<feature type="region of interest" description="Disordered" evidence="1">
    <location>
        <begin position="1"/>
        <end position="109"/>
    </location>
</feature>
<accession>A0AAJ0M8W5</accession>
<protein>
    <recommendedName>
        <fullName evidence="2">PD-(D/E)XK nuclease-like domain-containing protein</fullName>
    </recommendedName>
</protein>
<proteinExistence type="predicted"/>
<evidence type="ECO:0000256" key="1">
    <source>
        <dbReference type="SAM" id="MobiDB-lite"/>
    </source>
</evidence>
<feature type="region of interest" description="Disordered" evidence="1">
    <location>
        <begin position="163"/>
        <end position="188"/>
    </location>
</feature>
<keyword evidence="4" id="KW-1185">Reference proteome</keyword>
<feature type="domain" description="PD-(D/E)XK nuclease-like" evidence="2">
    <location>
        <begin position="225"/>
        <end position="474"/>
    </location>
</feature>
<comment type="caution">
    <text evidence="3">The sequence shown here is derived from an EMBL/GenBank/DDBJ whole genome shotgun (WGS) entry which is preliminary data.</text>
</comment>
<reference evidence="3" key="1">
    <citation type="journal article" date="2023" name="Mol. Phylogenet. Evol.">
        <title>Genome-scale phylogeny and comparative genomics of the fungal order Sordariales.</title>
        <authorList>
            <person name="Hensen N."/>
            <person name="Bonometti L."/>
            <person name="Westerberg I."/>
            <person name="Brannstrom I.O."/>
            <person name="Guillou S."/>
            <person name="Cros-Aarteil S."/>
            <person name="Calhoun S."/>
            <person name="Haridas S."/>
            <person name="Kuo A."/>
            <person name="Mondo S."/>
            <person name="Pangilinan J."/>
            <person name="Riley R."/>
            <person name="LaButti K."/>
            <person name="Andreopoulos B."/>
            <person name="Lipzen A."/>
            <person name="Chen C."/>
            <person name="Yan M."/>
            <person name="Daum C."/>
            <person name="Ng V."/>
            <person name="Clum A."/>
            <person name="Steindorff A."/>
            <person name="Ohm R.A."/>
            <person name="Martin F."/>
            <person name="Silar P."/>
            <person name="Natvig D.O."/>
            <person name="Lalanne C."/>
            <person name="Gautier V."/>
            <person name="Ament-Velasquez S.L."/>
            <person name="Kruys A."/>
            <person name="Hutchinson M.I."/>
            <person name="Powell A.J."/>
            <person name="Barry K."/>
            <person name="Miller A.N."/>
            <person name="Grigoriev I.V."/>
            <person name="Debuchy R."/>
            <person name="Gladieux P."/>
            <person name="Hiltunen Thoren M."/>
            <person name="Johannesson H."/>
        </authorList>
    </citation>
    <scope>NUCLEOTIDE SEQUENCE</scope>
    <source>
        <strain evidence="3">CBS 955.72</strain>
    </source>
</reference>
<sequence length="488" mass="53527">MASAGRETEKNTRVGPRIRSPGKPAVGSSGLARRTRNTVPIQDEDDASAVSEDLDIADQSSISKSSAYTRTLQSHEVPSLPPPSPVRAPSTYTTSTKRSSSPVKSPLDLLTNLGKPVQYELIGETAILRKLKKDPIAPVYRRIRSLCHTQYIPVQIRDMLEREEADDDGDGLEREDELDEPDDKQDGDVLGLALPGSDYGLPLVGAQQVLIHPALAAVLPAEADHVLFQLQREFTILQEVVSTTREYTRIPHSEAAWNGAVHCPLLRLATAHIDHITVEDITRATISPKCSPDGKEFGDGDGGRVTLASGTKMVDYALVLSAPSFRSLSQASGGPPGHAWLDFVGRQHAINPSMPSSFNQTEYSPLRYSPAGLFVETKVDSGSRNEGRTQLGMWVAAWFKRVNAFRLSEPVRPPVVPVLLVYNETWDLYFAMDRGSWIEIIGKTTVGQTDSLPGIYKLLAVLRELTEWMAGPFRRWVDRVVEAGTDAT</sequence>
<dbReference type="Pfam" id="PF20516">
    <property type="entry name" value="PDDEXK_12"/>
    <property type="match status" value="1"/>
</dbReference>
<dbReference type="InterPro" id="IPR046797">
    <property type="entry name" value="PDDEXK_12"/>
</dbReference>
<evidence type="ECO:0000259" key="2">
    <source>
        <dbReference type="Pfam" id="PF20516"/>
    </source>
</evidence>
<dbReference type="Proteomes" id="UP001275084">
    <property type="component" value="Unassembled WGS sequence"/>
</dbReference>
<feature type="compositionally biased region" description="Basic and acidic residues" evidence="1">
    <location>
        <begin position="1"/>
        <end position="12"/>
    </location>
</feature>
<name>A0AAJ0M8W5_9PEZI</name>
<evidence type="ECO:0000313" key="4">
    <source>
        <dbReference type="Proteomes" id="UP001275084"/>
    </source>
</evidence>
<dbReference type="AlphaFoldDB" id="A0AAJ0M8W5"/>
<feature type="compositionally biased region" description="Acidic residues" evidence="1">
    <location>
        <begin position="42"/>
        <end position="56"/>
    </location>
</feature>
<feature type="compositionally biased region" description="Polar residues" evidence="1">
    <location>
        <begin position="58"/>
        <end position="76"/>
    </location>
</feature>
<reference evidence="3" key="2">
    <citation type="submission" date="2023-06" db="EMBL/GenBank/DDBJ databases">
        <authorList>
            <consortium name="Lawrence Berkeley National Laboratory"/>
            <person name="Haridas S."/>
            <person name="Hensen N."/>
            <person name="Bonometti L."/>
            <person name="Westerberg I."/>
            <person name="Brannstrom I.O."/>
            <person name="Guillou S."/>
            <person name="Cros-Aarteil S."/>
            <person name="Calhoun S."/>
            <person name="Kuo A."/>
            <person name="Mondo S."/>
            <person name="Pangilinan J."/>
            <person name="Riley R."/>
            <person name="Labutti K."/>
            <person name="Andreopoulos B."/>
            <person name="Lipzen A."/>
            <person name="Chen C."/>
            <person name="Yanf M."/>
            <person name="Daum C."/>
            <person name="Ng V."/>
            <person name="Clum A."/>
            <person name="Steindorff A."/>
            <person name="Ohm R."/>
            <person name="Martin F."/>
            <person name="Silar P."/>
            <person name="Natvig D."/>
            <person name="Lalanne C."/>
            <person name="Gautier V."/>
            <person name="Ament-Velasquez S.L."/>
            <person name="Kruys A."/>
            <person name="Hutchinson M.I."/>
            <person name="Powell A.J."/>
            <person name="Barry K."/>
            <person name="Miller A.N."/>
            <person name="Grigoriev I.V."/>
            <person name="Debuchy R."/>
            <person name="Gladieux P."/>
            <person name="Thoren M.H."/>
            <person name="Johannesson H."/>
        </authorList>
    </citation>
    <scope>NUCLEOTIDE SEQUENCE</scope>
    <source>
        <strain evidence="3">CBS 955.72</strain>
    </source>
</reference>
<feature type="compositionally biased region" description="Low complexity" evidence="1">
    <location>
        <begin position="87"/>
        <end position="101"/>
    </location>
</feature>